<feature type="transmembrane region" description="Helical" evidence="1">
    <location>
        <begin position="140"/>
        <end position="161"/>
    </location>
</feature>
<evidence type="ECO:0000313" key="3">
    <source>
        <dbReference type="Proteomes" id="UP000078062"/>
    </source>
</evidence>
<accession>A0A1A9HDR8</accession>
<dbReference type="PATRIC" id="fig|210.2441.peg.351"/>
<feature type="transmembrane region" description="Helical" evidence="1">
    <location>
        <begin position="200"/>
        <end position="221"/>
    </location>
</feature>
<feature type="transmembrane region" description="Helical" evidence="1">
    <location>
        <begin position="24"/>
        <end position="46"/>
    </location>
</feature>
<dbReference type="SUPFAM" id="SSF48317">
    <property type="entry name" value="Acid phosphatase/Vanadium-dependent haloperoxidase"/>
    <property type="match status" value="1"/>
</dbReference>
<keyword evidence="1" id="KW-0812">Transmembrane</keyword>
<dbReference type="AlphaFoldDB" id="A0A1A9HDR8"/>
<dbReference type="EMBL" id="CP011486">
    <property type="protein sequence ID" value="ANH47951.1"/>
    <property type="molecule type" value="Genomic_DNA"/>
</dbReference>
<evidence type="ECO:0000256" key="1">
    <source>
        <dbReference type="SAM" id="Phobius"/>
    </source>
</evidence>
<feature type="transmembrane region" description="Helical" evidence="1">
    <location>
        <begin position="72"/>
        <end position="96"/>
    </location>
</feature>
<feature type="transmembrane region" description="Helical" evidence="1">
    <location>
        <begin position="103"/>
        <end position="120"/>
    </location>
</feature>
<feature type="transmembrane region" description="Helical" evidence="1">
    <location>
        <begin position="173"/>
        <end position="194"/>
    </location>
</feature>
<sequence>MAENSFKNVSTQPKPFFLLPVKTLFLLGGVFSALFIMIAVLVLFGYTNPMDNAIFNLIHSSPFNSNFALNQALQSIAFLGSSQFVLPLSLLVGVFLSLYRKNLALGVWLVLSVILFEALLESLKHLFARSIQWFSDPHNVNFPNATALSLALFYGLLILLIPHFIAHKTLQNILSYSLLGLILLISLVLVVLGVSFSGVLGGFCLGVLGACFSIGVYLSVFQKI</sequence>
<organism evidence="2 3">
    <name type="scientific">Helicobacter pylori</name>
    <name type="common">Campylobacter pylori</name>
    <dbReference type="NCBI Taxonomy" id="210"/>
    <lineage>
        <taxon>Bacteria</taxon>
        <taxon>Pseudomonadati</taxon>
        <taxon>Campylobacterota</taxon>
        <taxon>Epsilonproteobacteria</taxon>
        <taxon>Campylobacterales</taxon>
        <taxon>Helicobacteraceae</taxon>
        <taxon>Helicobacter</taxon>
    </lineage>
</organism>
<dbReference type="RefSeq" id="WP_064434335.1">
    <property type="nucleotide sequence ID" value="NZ_CP011486.1"/>
</dbReference>
<keyword evidence="1" id="KW-1133">Transmembrane helix</keyword>
<dbReference type="Proteomes" id="UP000078062">
    <property type="component" value="Chromosome"/>
</dbReference>
<proteinExistence type="predicted"/>
<reference evidence="2 3" key="1">
    <citation type="submission" date="2014-04" db="EMBL/GenBank/DDBJ databases">
        <title>Detecting global and local adaptation in a worldwide sample of Helicobacter pylori genomes.</title>
        <authorList>
            <person name="Montano V."/>
            <person name="Didelot X."/>
            <person name="Foll M."/>
            <person name="Linz B."/>
            <person name="Reinhardt R."/>
            <person name="Suerbaum S."/>
            <person name="Moodley Y."/>
            <person name="Jensen J.D."/>
        </authorList>
    </citation>
    <scope>NUCLEOTIDE SEQUENCE [LARGE SCALE GENOMIC DNA]</scope>
    <source>
        <strain evidence="2 3">K26A1</strain>
    </source>
</reference>
<name>A0A1A9HDR8_HELPX</name>
<keyword evidence="1" id="KW-0472">Membrane</keyword>
<gene>
    <name evidence="2" type="ORF">AA977_01705</name>
</gene>
<dbReference type="InterPro" id="IPR036938">
    <property type="entry name" value="PAP2/HPO_sf"/>
</dbReference>
<evidence type="ECO:0000313" key="2">
    <source>
        <dbReference type="EMBL" id="ANH47951.1"/>
    </source>
</evidence>
<protein>
    <submittedName>
        <fullName evidence="2">Membrane protein</fullName>
    </submittedName>
</protein>